<feature type="coiled-coil region" evidence="16">
    <location>
        <begin position="1130"/>
        <end position="1157"/>
    </location>
</feature>
<dbReference type="FunFam" id="3.10.20.90:FF:000102">
    <property type="entry name" value="Plexin B2"/>
    <property type="match status" value="1"/>
</dbReference>
<dbReference type="Pfam" id="PF01437">
    <property type="entry name" value="PSI"/>
    <property type="match status" value="1"/>
</dbReference>
<evidence type="ECO:0000256" key="5">
    <source>
        <dbReference type="ARBA" id="ARBA00022553"/>
    </source>
</evidence>
<dbReference type="PANTHER" id="PTHR22625">
    <property type="entry name" value="PLEXIN"/>
    <property type="match status" value="1"/>
</dbReference>
<dbReference type="FunFam" id="2.60.40.10:FF:000203">
    <property type="entry name" value="Plexin B2"/>
    <property type="match status" value="1"/>
</dbReference>
<evidence type="ECO:0000256" key="8">
    <source>
        <dbReference type="ARBA" id="ARBA00022737"/>
    </source>
</evidence>
<evidence type="ECO:0000256" key="14">
    <source>
        <dbReference type="ARBA" id="ARBA00070677"/>
    </source>
</evidence>
<dbReference type="InterPro" id="IPR014756">
    <property type="entry name" value="Ig_E-set"/>
</dbReference>
<evidence type="ECO:0000256" key="12">
    <source>
        <dbReference type="ARBA" id="ARBA00023170"/>
    </source>
</evidence>
<evidence type="ECO:0000313" key="19">
    <source>
        <dbReference type="Ensembl" id="ENSACOP00000006140.1"/>
    </source>
</evidence>
<dbReference type="Gene3D" id="1.10.506.10">
    <property type="entry name" value="GTPase Activation - p120gap, domain 1"/>
    <property type="match status" value="1"/>
</dbReference>
<keyword evidence="13" id="KW-0325">Glycoprotein</keyword>
<keyword evidence="10" id="KW-0472">Membrane</keyword>
<dbReference type="SUPFAM" id="SSF81296">
    <property type="entry name" value="E set domains"/>
    <property type="match status" value="2"/>
</dbReference>
<dbReference type="InterPro" id="IPR013783">
    <property type="entry name" value="Ig-like_fold"/>
</dbReference>
<dbReference type="CDD" id="cd12792">
    <property type="entry name" value="RasGAP_plexin_B2"/>
    <property type="match status" value="1"/>
</dbReference>
<feature type="domain" description="Sema" evidence="18">
    <location>
        <begin position="15"/>
        <end position="450"/>
    </location>
</feature>
<dbReference type="SUPFAM" id="SSF101912">
    <property type="entry name" value="Sema domain"/>
    <property type="match status" value="1"/>
</dbReference>
<dbReference type="Pfam" id="PF20170">
    <property type="entry name" value="Plexin_RBD"/>
    <property type="match status" value="1"/>
</dbReference>
<dbReference type="GO" id="GO:0017154">
    <property type="term" value="F:semaphorin receptor activity"/>
    <property type="evidence" value="ECO:0007669"/>
    <property type="project" value="InterPro"/>
</dbReference>
<evidence type="ECO:0000256" key="13">
    <source>
        <dbReference type="ARBA" id="ARBA00023180"/>
    </source>
</evidence>
<evidence type="ECO:0000256" key="4">
    <source>
        <dbReference type="ARBA" id="ARBA00022475"/>
    </source>
</evidence>
<dbReference type="SUPFAM" id="SSF48350">
    <property type="entry name" value="GTPase activation domain, GAP"/>
    <property type="match status" value="1"/>
</dbReference>
<reference evidence="19" key="1">
    <citation type="submission" date="2025-08" db="UniProtKB">
        <authorList>
            <consortium name="Ensembl"/>
        </authorList>
    </citation>
    <scope>IDENTIFICATION</scope>
</reference>
<evidence type="ECO:0000256" key="11">
    <source>
        <dbReference type="ARBA" id="ARBA00023157"/>
    </source>
</evidence>
<evidence type="ECO:0000313" key="20">
    <source>
        <dbReference type="Proteomes" id="UP000694522"/>
    </source>
</evidence>
<dbReference type="InterPro" id="IPR013548">
    <property type="entry name" value="Plexin_cytoplasmic_RasGAP_dom"/>
</dbReference>
<comment type="caution">
    <text evidence="15">Lacks conserved residue(s) required for the propagation of feature annotation.</text>
</comment>
<dbReference type="InterPro" id="IPR046800">
    <property type="entry name" value="Plexin_RBD"/>
</dbReference>
<evidence type="ECO:0000256" key="10">
    <source>
        <dbReference type="ARBA" id="ARBA00023136"/>
    </source>
</evidence>
<dbReference type="GO" id="GO:0007162">
    <property type="term" value="P:negative regulation of cell adhesion"/>
    <property type="evidence" value="ECO:0007669"/>
    <property type="project" value="TreeGrafter"/>
</dbReference>
<dbReference type="Pfam" id="PF01833">
    <property type="entry name" value="TIG"/>
    <property type="match status" value="2"/>
</dbReference>
<keyword evidence="16" id="KW-0175">Coiled coil</keyword>
<dbReference type="Ensembl" id="ENSACOT00000006361.1">
    <property type="protein sequence ID" value="ENSACOP00000006140.1"/>
    <property type="gene ID" value="ENSACOG00000003831.1"/>
</dbReference>
<dbReference type="GO" id="GO:0002116">
    <property type="term" value="C:semaphorin receptor complex"/>
    <property type="evidence" value="ECO:0007669"/>
    <property type="project" value="TreeGrafter"/>
</dbReference>
<keyword evidence="7 17" id="KW-0732">Signal</keyword>
<dbReference type="InterPro" id="IPR041019">
    <property type="entry name" value="TIG1_plexin"/>
</dbReference>
<dbReference type="InterPro" id="IPR008936">
    <property type="entry name" value="Rho_GTPase_activation_prot"/>
</dbReference>
<dbReference type="SMART" id="SM00423">
    <property type="entry name" value="PSI"/>
    <property type="match status" value="3"/>
</dbReference>
<dbReference type="FunFam" id="2.60.40.10:FF:000131">
    <property type="entry name" value="Plexin A2"/>
    <property type="match status" value="1"/>
</dbReference>
<dbReference type="Proteomes" id="UP000694522">
    <property type="component" value="Unplaced"/>
</dbReference>
<dbReference type="GO" id="GO:0051246">
    <property type="term" value="P:regulation of protein metabolic process"/>
    <property type="evidence" value="ECO:0007669"/>
    <property type="project" value="UniProtKB-ARBA"/>
</dbReference>
<dbReference type="PROSITE" id="PS51004">
    <property type="entry name" value="SEMA"/>
    <property type="match status" value="1"/>
</dbReference>
<dbReference type="Pfam" id="PF01403">
    <property type="entry name" value="Sema"/>
    <property type="match status" value="1"/>
</dbReference>
<dbReference type="InterPro" id="IPR057533">
    <property type="entry name" value="PSI_Plexin-B"/>
</dbReference>
<dbReference type="InterPro" id="IPR016201">
    <property type="entry name" value="PSI"/>
</dbReference>
<organism evidence="19 20">
    <name type="scientific">Amazona collaria</name>
    <name type="common">yellow-billed parrot</name>
    <dbReference type="NCBI Taxonomy" id="241587"/>
    <lineage>
        <taxon>Eukaryota</taxon>
        <taxon>Metazoa</taxon>
        <taxon>Chordata</taxon>
        <taxon>Craniata</taxon>
        <taxon>Vertebrata</taxon>
        <taxon>Euteleostomi</taxon>
        <taxon>Archelosauria</taxon>
        <taxon>Archosauria</taxon>
        <taxon>Dinosauria</taxon>
        <taxon>Saurischia</taxon>
        <taxon>Theropoda</taxon>
        <taxon>Coelurosauria</taxon>
        <taxon>Aves</taxon>
        <taxon>Neognathae</taxon>
        <taxon>Neoaves</taxon>
        <taxon>Telluraves</taxon>
        <taxon>Australaves</taxon>
        <taxon>Psittaciformes</taxon>
        <taxon>Psittacidae</taxon>
        <taxon>Amazona</taxon>
    </lineage>
</organism>
<dbReference type="GO" id="GO:0030334">
    <property type="term" value="P:regulation of cell migration"/>
    <property type="evidence" value="ECO:0007669"/>
    <property type="project" value="TreeGrafter"/>
</dbReference>
<evidence type="ECO:0000256" key="1">
    <source>
        <dbReference type="ARBA" id="ARBA00004251"/>
    </source>
</evidence>
<dbReference type="Gene3D" id="3.10.20.90">
    <property type="entry name" value="Phosphatidylinositol 3-kinase Catalytic Subunit, Chain A, domain 1"/>
    <property type="match status" value="1"/>
</dbReference>
<feature type="signal peptide" evidence="17">
    <location>
        <begin position="1"/>
        <end position="21"/>
    </location>
</feature>
<name>A0A8B9IUD4_9PSIT</name>
<keyword evidence="5" id="KW-0597">Phosphoprotein</keyword>
<comment type="subcellular location">
    <subcellularLocation>
        <location evidence="1">Cell membrane</location>
        <topology evidence="1">Single-pass type I membrane protein</topology>
    </subcellularLocation>
</comment>
<dbReference type="FunFam" id="1.10.506.10:FF:000035">
    <property type="entry name" value="Plexin b2a"/>
    <property type="match status" value="1"/>
</dbReference>
<sequence>MALWIWTLSIWSCFCITLSRNEELKFFQSATELNHLTVDNDTGIVYLGVVNALYQLTENLEVIRIVKTGPRKDNKKCTPPIDENQCKEAVLTDNYNKLLLLNKVDKTIVVCGSLFKGICAIRDLEDISKEKYYVDSSGEKSFVASNDENVSTVGLITSLNNDRVLFVGKGNGPNDNGIIISTRQLYDRDGKDIFEMYTDSAAVKSAYHSSSTQQFVAVFEDKNYVYFIFNQQEKQPVNNRTLIARLCKDDAHYYSYFEMDLGCKDDDGAYDHCHSAYVTTPGEELAEINKDSGSLKSAMCVFSLRHINEKMERNRNDCYTKKNTSSFYKLFSAENPCASHGLNASKNFPCGSEHLPYLLGSKNGVVEKPVLQKEGMNLTAVIVAVENGHTVAFLGTSDGKILKVFLSSTATEYSSLTIELNKPIKNDLVLDQTQENLYVMTTDKVHQLPVQDCHKYSDCEKCTQARDPYCGWCVREGRCTKKADCETADKENHWLWSPSGTCMTIISANPQNMSRRAPTKVELTVSPLPTLTESDQVLCTFGETTHYAQLKEGIIICDPPDIIPPTPKHQDHVSVPLQLTFGKNKIFFASHTYPFYDCEEAMNLFENQPCYSCASNRWNCQWDWKRHICEESSSVQDVIKQNMEEECPQFLNPNPPIIPMEYRTTVYFEGRHLAYYQVSGLIQNQLSFGFHLNCSHTPKFSYSANETLQLNLSMRTDKVKIDSKLMVTLYNCSYGRSDCSLCLAAHRDYKCVWCEEDGKPSKCVYEKLCHAPPTNTCPHPEITRIEPETGPLNGRILLTIMGSNLGITAEDVKHITVADEECVFKEEFYSVSTRIVCQVGPMNEPKQGQIEVDIDGKLGKSPSEVLFTYQEPHPSQIRPQSGPQAGGTTLTITGTHLATGSKKDVQVSVGSQPCNVGGRNITVTGTGFELIQSFSLVVHAERPEAGKMNLKRFEGKLVKRLNETTVVFSSPPILEDPENYNITTIILMDHYHLVVKNESHSFTYVADPTFENFTDGIKKQVNKLINAKGSNLNKAMTIDEAQAFVGDESCNIKTLTETDLYCEPPEVQPQPKKRQKRDTINNLPEFIVKFGLREWILGRVEYDTRVSDIPLNLILPLVLIPMIAIIIISIICYRRKSQQAEREYEKIKSQLEGLEESVRDRCKKEFTDLMIEMEDQTNDINEAGIPVLDYKTYTDRVFFLPSKDGEKDVMITGKLDIPEARRQTVEQALNQFSNLLNSKSFLINFIHTLENQREFSARAKVYFASLLTVALHGKLEYYTDIMRTLFLELMEQYVVAKNPKLMLRRSETVVERMLSNWMSICLYQYLKDNAGEPLYKLFKAIKHQVEKGPVDAVLKKAKYTLNDTGLLGDDVEYTQLTVNVYVQDGGTDSIPVKVLNCDTISQVKEKIIDQVYRNLPCSQWPKAESVVLEWRPGSTAQILSDLDLTSQRDGRWKRINTLMHYNVRDGATLILSKMGISQQPEDNQQDVPGERHALLEDENKVWHLVRPVDEIDEGKSKRGSVKEKERTKAITEIYLTRLLSVKGTLQQFVDNFFHSVLNSNHVVPPAVKYFFDFLDEQAEKHDIKDEDTIHIWKTNSLPLRFWVNILKNPHFIFDVHVHEVVDASLSVIAQTFMDACTRTEHKLSRDSPSNKLLYAKEISNYKKMVEDYYKGIRQMVPVSDQDMNTHLAEISRAHTDSLNTLVALHQLYQYTNKYYDEIINALEEDPAAQKMQLAFRLQQIAAALENKVTDL</sequence>
<dbReference type="InterPro" id="IPR031148">
    <property type="entry name" value="Plexin"/>
</dbReference>
<dbReference type="Pfam" id="PF17960">
    <property type="entry name" value="TIG_plexin"/>
    <property type="match status" value="1"/>
</dbReference>
<dbReference type="InterPro" id="IPR002909">
    <property type="entry name" value="IPT_dom"/>
</dbReference>
<dbReference type="SMART" id="SM00429">
    <property type="entry name" value="IPT"/>
    <property type="match status" value="2"/>
</dbReference>
<evidence type="ECO:0000256" key="15">
    <source>
        <dbReference type="PROSITE-ProRule" id="PRU00352"/>
    </source>
</evidence>
<dbReference type="SMART" id="SM00630">
    <property type="entry name" value="Sema"/>
    <property type="match status" value="1"/>
</dbReference>
<dbReference type="InterPro" id="IPR002165">
    <property type="entry name" value="Plexin_repeat"/>
</dbReference>
<evidence type="ECO:0000259" key="18">
    <source>
        <dbReference type="PROSITE" id="PS51004"/>
    </source>
</evidence>
<protein>
    <recommendedName>
        <fullName evidence="14">Plexin-B2</fullName>
    </recommendedName>
</protein>
<keyword evidence="20" id="KW-1185">Reference proteome</keyword>
<dbReference type="GO" id="GO:0050772">
    <property type="term" value="P:positive regulation of axonogenesis"/>
    <property type="evidence" value="ECO:0007669"/>
    <property type="project" value="TreeGrafter"/>
</dbReference>
<evidence type="ECO:0000256" key="16">
    <source>
        <dbReference type="SAM" id="Coils"/>
    </source>
</evidence>
<evidence type="ECO:0000256" key="7">
    <source>
        <dbReference type="ARBA" id="ARBA00022729"/>
    </source>
</evidence>
<keyword evidence="8" id="KW-0677">Repeat</keyword>
<evidence type="ECO:0000256" key="9">
    <source>
        <dbReference type="ARBA" id="ARBA00022989"/>
    </source>
</evidence>
<keyword evidence="6" id="KW-0812">Transmembrane</keyword>
<dbReference type="GO" id="GO:0008360">
    <property type="term" value="P:regulation of cell shape"/>
    <property type="evidence" value="ECO:0007669"/>
    <property type="project" value="TreeGrafter"/>
</dbReference>
<keyword evidence="11" id="KW-1015">Disulfide bond</keyword>
<evidence type="ECO:0000256" key="6">
    <source>
        <dbReference type="ARBA" id="ARBA00022692"/>
    </source>
</evidence>
<dbReference type="SUPFAM" id="SSF103575">
    <property type="entry name" value="Plexin repeat"/>
    <property type="match status" value="1"/>
</dbReference>
<evidence type="ECO:0000256" key="3">
    <source>
        <dbReference type="ARBA" id="ARBA00022473"/>
    </source>
</evidence>
<comment type="similarity">
    <text evidence="2">Belongs to the plexin family.</text>
</comment>
<keyword evidence="9" id="KW-1133">Transmembrane helix</keyword>
<reference evidence="19" key="2">
    <citation type="submission" date="2025-09" db="UniProtKB">
        <authorList>
            <consortium name="Ensembl"/>
        </authorList>
    </citation>
    <scope>IDENTIFICATION</scope>
</reference>
<dbReference type="Pfam" id="PF08337">
    <property type="entry name" value="Plexin_cytopl"/>
    <property type="match status" value="1"/>
</dbReference>
<dbReference type="FunFam" id="2.130.10.10:FF:000281">
    <property type="entry name" value="Plexin B2"/>
    <property type="match status" value="1"/>
</dbReference>
<keyword evidence="4" id="KW-1003">Cell membrane</keyword>
<evidence type="ECO:0000256" key="17">
    <source>
        <dbReference type="SAM" id="SignalP"/>
    </source>
</evidence>
<keyword evidence="12" id="KW-0675">Receptor</keyword>
<dbReference type="GO" id="GO:0005886">
    <property type="term" value="C:plasma membrane"/>
    <property type="evidence" value="ECO:0007669"/>
    <property type="project" value="UniProtKB-SubCell"/>
</dbReference>
<accession>A0A8B9IUD4</accession>
<evidence type="ECO:0000256" key="2">
    <source>
        <dbReference type="ARBA" id="ARBA00010297"/>
    </source>
</evidence>
<feature type="chain" id="PRO_5034820450" description="Plexin-B2" evidence="17">
    <location>
        <begin position="22"/>
        <end position="1751"/>
    </location>
</feature>
<dbReference type="Gene3D" id="2.60.40.10">
    <property type="entry name" value="Immunoglobulins"/>
    <property type="match status" value="3"/>
</dbReference>
<keyword evidence="3" id="KW-0217">Developmental protein</keyword>
<proteinExistence type="inferred from homology"/>
<dbReference type="Pfam" id="PF24317">
    <property type="entry name" value="PSI_Plexin-B"/>
    <property type="match status" value="1"/>
</dbReference>
<dbReference type="InterPro" id="IPR036352">
    <property type="entry name" value="Semap_dom_sf"/>
</dbReference>
<dbReference type="Gene3D" id="2.130.10.10">
    <property type="entry name" value="YVTN repeat-like/Quinoprotein amine dehydrogenase"/>
    <property type="match status" value="1"/>
</dbReference>
<dbReference type="InterPro" id="IPR001627">
    <property type="entry name" value="Semap_dom"/>
</dbReference>
<dbReference type="PANTHER" id="PTHR22625:SF9">
    <property type="entry name" value="PLEXIN-B2"/>
    <property type="match status" value="1"/>
</dbReference>
<dbReference type="InterPro" id="IPR015943">
    <property type="entry name" value="WD40/YVTN_repeat-like_dom_sf"/>
</dbReference>